<reference evidence="13 14" key="1">
    <citation type="submission" date="2018-07" db="EMBL/GenBank/DDBJ databases">
        <authorList>
            <consortium name="Pathogen Informatics"/>
        </authorList>
    </citation>
    <scope>NUCLEOTIDE SEQUENCE [LARGE SCALE GENOMIC DNA]</scope>
    <source>
        <strain evidence="13 14">4300STDY7045823</strain>
    </source>
</reference>
<keyword evidence="9 10" id="KW-0998">Cell outer membrane</keyword>
<gene>
    <name evidence="13" type="ORF">SAMEA104305318_00889</name>
</gene>
<dbReference type="Gene3D" id="3.55.50.30">
    <property type="match status" value="1"/>
</dbReference>
<dbReference type="Proteomes" id="UP000252694">
    <property type="component" value="Unassembled WGS sequence"/>
</dbReference>
<dbReference type="PANTHER" id="PTHR30442">
    <property type="entry name" value="IRON III DICITRATE TRANSPORT PROTEIN FECA"/>
    <property type="match status" value="1"/>
</dbReference>
<keyword evidence="5 10" id="KW-0812">Transmembrane</keyword>
<evidence type="ECO:0000259" key="12">
    <source>
        <dbReference type="SMART" id="SM00965"/>
    </source>
</evidence>
<comment type="subcellular location">
    <subcellularLocation>
        <location evidence="1 10">Cell outer membrane</location>
        <topology evidence="1 10">Multi-pass membrane protein</topology>
    </subcellularLocation>
</comment>
<dbReference type="InterPro" id="IPR012910">
    <property type="entry name" value="Plug_dom"/>
</dbReference>
<evidence type="ECO:0000256" key="9">
    <source>
        <dbReference type="ARBA" id="ARBA00023237"/>
    </source>
</evidence>
<dbReference type="InterPro" id="IPR011662">
    <property type="entry name" value="Secretin/TonB_short_N"/>
</dbReference>
<feature type="domain" description="Secretin/TonB short N-terminal" evidence="12">
    <location>
        <begin position="81"/>
        <end position="131"/>
    </location>
</feature>
<dbReference type="GO" id="GO:0009279">
    <property type="term" value="C:cell outer membrane"/>
    <property type="evidence" value="ECO:0007669"/>
    <property type="project" value="UniProtKB-SubCell"/>
</dbReference>
<organism evidence="13 14">
    <name type="scientific">Acinetobacter baumannii</name>
    <dbReference type="NCBI Taxonomy" id="470"/>
    <lineage>
        <taxon>Bacteria</taxon>
        <taxon>Pseudomonadati</taxon>
        <taxon>Pseudomonadota</taxon>
        <taxon>Gammaproteobacteria</taxon>
        <taxon>Moraxellales</taxon>
        <taxon>Moraxellaceae</taxon>
        <taxon>Acinetobacter</taxon>
        <taxon>Acinetobacter calcoaceticus/baumannii complex</taxon>
    </lineage>
</organism>
<dbReference type="InterPro" id="IPR039426">
    <property type="entry name" value="TonB-dep_rcpt-like"/>
</dbReference>
<keyword evidence="6" id="KW-0408">Iron</keyword>
<evidence type="ECO:0000256" key="4">
    <source>
        <dbReference type="ARBA" id="ARBA00022496"/>
    </source>
</evidence>
<evidence type="ECO:0000256" key="3">
    <source>
        <dbReference type="ARBA" id="ARBA00022452"/>
    </source>
</evidence>
<dbReference type="Gene3D" id="2.170.130.10">
    <property type="entry name" value="TonB-dependent receptor, plug domain"/>
    <property type="match status" value="1"/>
</dbReference>
<evidence type="ECO:0000256" key="8">
    <source>
        <dbReference type="ARBA" id="ARBA00023136"/>
    </source>
</evidence>
<keyword evidence="4" id="KW-0410">Iron transport</keyword>
<evidence type="ECO:0000256" key="11">
    <source>
        <dbReference type="RuleBase" id="RU003357"/>
    </source>
</evidence>
<proteinExistence type="inferred from homology"/>
<comment type="similarity">
    <text evidence="10 11">Belongs to the TonB-dependent receptor family.</text>
</comment>
<evidence type="ECO:0000313" key="14">
    <source>
        <dbReference type="Proteomes" id="UP000252694"/>
    </source>
</evidence>
<dbReference type="InterPro" id="IPR036942">
    <property type="entry name" value="Beta-barrel_TonB_sf"/>
</dbReference>
<keyword evidence="2 10" id="KW-0813">Transport</keyword>
<evidence type="ECO:0000256" key="5">
    <source>
        <dbReference type="ARBA" id="ARBA00022692"/>
    </source>
</evidence>
<keyword evidence="13" id="KW-0675">Receptor</keyword>
<evidence type="ECO:0000256" key="10">
    <source>
        <dbReference type="PROSITE-ProRule" id="PRU01360"/>
    </source>
</evidence>
<dbReference type="SUPFAM" id="SSF56935">
    <property type="entry name" value="Porins"/>
    <property type="match status" value="1"/>
</dbReference>
<evidence type="ECO:0000256" key="2">
    <source>
        <dbReference type="ARBA" id="ARBA00022448"/>
    </source>
</evidence>
<dbReference type="SMART" id="SM00965">
    <property type="entry name" value="STN"/>
    <property type="match status" value="1"/>
</dbReference>
<name>A0A335FLN1_ACIBA</name>
<evidence type="ECO:0000256" key="7">
    <source>
        <dbReference type="ARBA" id="ARBA00023077"/>
    </source>
</evidence>
<evidence type="ECO:0000313" key="13">
    <source>
        <dbReference type="EMBL" id="SST18737.1"/>
    </source>
</evidence>
<dbReference type="EMBL" id="UFMQ01000002">
    <property type="protein sequence ID" value="SST18737.1"/>
    <property type="molecule type" value="Genomic_DNA"/>
</dbReference>
<dbReference type="InterPro" id="IPR037066">
    <property type="entry name" value="Plug_dom_sf"/>
</dbReference>
<keyword evidence="7 11" id="KW-0798">TonB box</keyword>
<dbReference type="PANTHER" id="PTHR30442:SF0">
    <property type="entry name" value="FE(3+) DICITRATE TRANSPORT PROTEIN FECA"/>
    <property type="match status" value="1"/>
</dbReference>
<dbReference type="AlphaFoldDB" id="A0A335FLN1"/>
<dbReference type="Pfam" id="PF07660">
    <property type="entry name" value="STN"/>
    <property type="match status" value="1"/>
</dbReference>
<sequence length="1068" mass="119890">MILITIYWGGQMKKAGMGQKRNRSIFRFSTLAFAMHAVSMGGLVALSMQQAYAETAGVKSYNIPAGRLANVLNQFAEQSGTSIAMDAQQLQGLHSLGLKGNFAVEQGFEQLLKATEFNAVKVGQGYTLSKKTTPRVTPAKVQATSLPPSSAVIEEDASVRLTPIVVYGKEDRDAEGYNKVYDANRSSVYAGKDYVERFKGTNPADVLQGMVGVYSGDARNSGALDPSVRGVQGVGRVPLTIDGTEQSIAVWRGYNGVNNRNYIDPNLIAGIEVIKGPSLERNTTTSVGGAVVVKTLEADDIVRPGKSFGAELKVEGSTNSIDPSLPDMSKVGQNYDNTTPWIDINGAKYDPDIYKKNRIRSDNSHFSGDDLAGRLAIATKQDKFDLLAVYAVRERGNYFSGTHGAGYYKRATPDSSLDFIPYFAYAYQPGDEVPNTSSHMESWLLKGTYRPTDDQTLKLTYRDTKNIFGEIMPSRIVWGITPDLGVPQWPLSNIHSKAYSLEYKFKPENNRWIDFYANIWQTDTESQTYTRGGWPTTIDFRDNTIINTAISHSDNTRKGITVSNKTRLLDQLDLTLGGSFLKEKLTSDDIYGEFGPSYSLYQALPRAGRREEKTFDFNFNYRPVSWLSFDAGMRYRSYWAVDDFLNKSLQSEIDPSLNPLFTKKSRLKEYTFEYQTMPESYTSTQQRLINVLKQRYATKNPEWDGQLDTVPASESTLYNMIWSQKNTLSWKADANGQLSLADNPLNQLNASGQKYVVTGGNFMSVVDQIPVESADKVKDSGWAPQLGASIHLTPNSRIYARYAEEYRLPSLFESTVGFSAMLQYQAIKPEHAFNYEVGYVYDMRDWFSTARNADIKLAYYYNKTKNVIERDQNLIFTNMDEQKLSGLELQSRFDNGGFFTDLSVAYNLKNEVCDTNSAINKMILGGTVQTEQGLEFREPYQRCVDDGFPNGYLVTMATPELSFHGLLGARFFDEKLELGARATFYKAYESPLRKNNDASVNKGYYLNVPLAWDDTWIFDAYARYQVDDYNTVEFVGSNLSNQFYIDPLTRSAMAAPGRTMKISWTTKF</sequence>
<dbReference type="Pfam" id="PF00593">
    <property type="entry name" value="TonB_dep_Rec_b-barrel"/>
    <property type="match status" value="1"/>
</dbReference>
<evidence type="ECO:0000256" key="6">
    <source>
        <dbReference type="ARBA" id="ARBA00023004"/>
    </source>
</evidence>
<accession>A0A335FLN1</accession>
<dbReference type="Pfam" id="PF07715">
    <property type="entry name" value="Plug"/>
    <property type="match status" value="1"/>
</dbReference>
<dbReference type="Gene3D" id="2.40.170.20">
    <property type="entry name" value="TonB-dependent receptor, beta-barrel domain"/>
    <property type="match status" value="1"/>
</dbReference>
<keyword evidence="4" id="KW-0406">Ion transport</keyword>
<evidence type="ECO:0000256" key="1">
    <source>
        <dbReference type="ARBA" id="ARBA00004571"/>
    </source>
</evidence>
<dbReference type="PROSITE" id="PS52016">
    <property type="entry name" value="TONB_DEPENDENT_REC_3"/>
    <property type="match status" value="1"/>
</dbReference>
<keyword evidence="8 10" id="KW-0472">Membrane</keyword>
<dbReference type="InterPro" id="IPR000531">
    <property type="entry name" value="Beta-barrel_TonB"/>
</dbReference>
<keyword evidence="3 10" id="KW-1134">Transmembrane beta strand</keyword>
<dbReference type="GO" id="GO:0033214">
    <property type="term" value="P:siderophore-iron import into cell"/>
    <property type="evidence" value="ECO:0007669"/>
    <property type="project" value="TreeGrafter"/>
</dbReference>
<protein>
    <submittedName>
        <fullName evidence="13">Outer membrane receptor</fullName>
    </submittedName>
</protein>